<keyword evidence="1" id="KW-1133">Transmembrane helix</keyword>
<feature type="transmembrane region" description="Helical" evidence="1">
    <location>
        <begin position="103"/>
        <end position="121"/>
    </location>
</feature>
<proteinExistence type="predicted"/>
<feature type="transmembrane region" description="Helical" evidence="1">
    <location>
        <begin position="127"/>
        <end position="147"/>
    </location>
</feature>
<evidence type="ECO:0008006" key="4">
    <source>
        <dbReference type="Google" id="ProtNLM"/>
    </source>
</evidence>
<dbReference type="PANTHER" id="PTHR36974:SF1">
    <property type="entry name" value="DOXX FAMILY MEMBRANE PROTEIN"/>
    <property type="match status" value="1"/>
</dbReference>
<organism evidence="2 3">
    <name type="scientific">Deinococcus cellulosilyticus (strain DSM 18568 / NBRC 106333 / KACC 11606 / 5516J-15)</name>
    <dbReference type="NCBI Taxonomy" id="1223518"/>
    <lineage>
        <taxon>Bacteria</taxon>
        <taxon>Thermotogati</taxon>
        <taxon>Deinococcota</taxon>
        <taxon>Deinococci</taxon>
        <taxon>Deinococcales</taxon>
        <taxon>Deinococcaceae</taxon>
        <taxon>Deinococcus</taxon>
    </lineage>
</organism>
<keyword evidence="3" id="KW-1185">Reference proteome</keyword>
<name>A0A511MUY2_DEIC1</name>
<feature type="transmembrane region" description="Helical" evidence="1">
    <location>
        <begin position="74"/>
        <end position="91"/>
    </location>
</feature>
<keyword evidence="1" id="KW-0472">Membrane</keyword>
<accession>A0A511MUY2</accession>
<feature type="transmembrane region" description="Helical" evidence="1">
    <location>
        <begin position="43"/>
        <end position="62"/>
    </location>
</feature>
<sequence>MLCGIAAKTEISEDRPIYNWTMPSVVEEVLNSPAWRRRARKGLGAFFIFTGITHFWVPKMFMSIMPKWVPYPEAAVFLSGAGELAGGLGLFSQKTRKLSAMELILLLVLVFPANIQMLLWAKKFPVPVWVLWARLPFQPLLIWLLWWSSVESEQK</sequence>
<evidence type="ECO:0000313" key="2">
    <source>
        <dbReference type="EMBL" id="GEM44404.1"/>
    </source>
</evidence>
<keyword evidence="1" id="KW-0812">Transmembrane</keyword>
<comment type="caution">
    <text evidence="2">The sequence shown here is derived from an EMBL/GenBank/DDBJ whole genome shotgun (WGS) entry which is preliminary data.</text>
</comment>
<dbReference type="Proteomes" id="UP000321306">
    <property type="component" value="Unassembled WGS sequence"/>
</dbReference>
<evidence type="ECO:0000313" key="3">
    <source>
        <dbReference type="Proteomes" id="UP000321306"/>
    </source>
</evidence>
<reference evidence="2 3" key="1">
    <citation type="submission" date="2019-07" db="EMBL/GenBank/DDBJ databases">
        <title>Whole genome shotgun sequence of Deinococcus cellulosilyticus NBRC 106333.</title>
        <authorList>
            <person name="Hosoyama A."/>
            <person name="Uohara A."/>
            <person name="Ohji S."/>
            <person name="Ichikawa N."/>
        </authorList>
    </citation>
    <scope>NUCLEOTIDE SEQUENCE [LARGE SCALE GENOMIC DNA]</scope>
    <source>
        <strain evidence="2 3">NBRC 106333</strain>
    </source>
</reference>
<dbReference type="AlphaFoldDB" id="A0A511MUY2"/>
<gene>
    <name evidence="2" type="ORF">DC3_00390</name>
</gene>
<evidence type="ECO:0000256" key="1">
    <source>
        <dbReference type="SAM" id="Phobius"/>
    </source>
</evidence>
<protein>
    <recommendedName>
        <fullName evidence="4">DoxX family protein</fullName>
    </recommendedName>
</protein>
<dbReference type="PANTHER" id="PTHR36974">
    <property type="entry name" value="MEMBRANE PROTEIN-RELATED"/>
    <property type="match status" value="1"/>
</dbReference>
<dbReference type="EMBL" id="BJXB01000001">
    <property type="protein sequence ID" value="GEM44404.1"/>
    <property type="molecule type" value="Genomic_DNA"/>
</dbReference>